<dbReference type="PANTHER" id="PTHR31448">
    <property type="entry name" value="MYOSIN-BINDING PROTEIN 2"/>
    <property type="match status" value="1"/>
</dbReference>
<dbReference type="GO" id="GO:0016020">
    <property type="term" value="C:membrane"/>
    <property type="evidence" value="ECO:0007669"/>
    <property type="project" value="UniProtKB-SubCell"/>
</dbReference>
<dbReference type="InterPro" id="IPR039306">
    <property type="entry name" value="MYOB"/>
</dbReference>
<accession>A0A9D3VT94</accession>
<evidence type="ECO:0000256" key="4">
    <source>
        <dbReference type="ARBA" id="ARBA00023136"/>
    </source>
</evidence>
<keyword evidence="5" id="KW-0175">Coiled coil</keyword>
<dbReference type="GO" id="GO:0080115">
    <property type="term" value="F:myosin XI tail binding"/>
    <property type="evidence" value="ECO:0007669"/>
    <property type="project" value="UniProtKB-ARBA"/>
</dbReference>
<comment type="subcellular location">
    <subcellularLocation>
        <location evidence="1">Membrane</location>
        <topology evidence="1">Single-pass membrane protein</topology>
    </subcellularLocation>
</comment>
<feature type="compositionally biased region" description="Polar residues" evidence="6">
    <location>
        <begin position="144"/>
        <end position="156"/>
    </location>
</feature>
<protein>
    <recommendedName>
        <fullName evidence="7">GTD-binding domain-containing protein</fullName>
    </recommendedName>
</protein>
<reference evidence="8 9" key="1">
    <citation type="journal article" date="2021" name="Plant Biotechnol. J.">
        <title>Multi-omics assisted identification of the key and species-specific regulatory components of drought-tolerant mechanisms in Gossypium stocksii.</title>
        <authorList>
            <person name="Yu D."/>
            <person name="Ke L."/>
            <person name="Zhang D."/>
            <person name="Wu Y."/>
            <person name="Sun Y."/>
            <person name="Mei J."/>
            <person name="Sun J."/>
            <person name="Sun Y."/>
        </authorList>
    </citation>
    <scope>NUCLEOTIDE SEQUENCE [LARGE SCALE GENOMIC DNA]</scope>
    <source>
        <strain evidence="9">cv. E1</strain>
        <tissue evidence="8">Leaf</tissue>
    </source>
</reference>
<evidence type="ECO:0000256" key="2">
    <source>
        <dbReference type="ARBA" id="ARBA00022692"/>
    </source>
</evidence>
<dbReference type="Pfam" id="PF04576">
    <property type="entry name" value="Zein-binding"/>
    <property type="match status" value="1"/>
</dbReference>
<comment type="caution">
    <text evidence="8">The sequence shown here is derived from an EMBL/GenBank/DDBJ whole genome shotgun (WGS) entry which is preliminary data.</text>
</comment>
<evidence type="ECO:0000256" key="1">
    <source>
        <dbReference type="ARBA" id="ARBA00004167"/>
    </source>
</evidence>
<proteinExistence type="predicted"/>
<evidence type="ECO:0000313" key="8">
    <source>
        <dbReference type="EMBL" id="KAH1092375.1"/>
    </source>
</evidence>
<dbReference type="InterPro" id="IPR007656">
    <property type="entry name" value="GTD-bd"/>
</dbReference>
<dbReference type="PROSITE" id="PS51775">
    <property type="entry name" value="GTD_BINDING"/>
    <property type="match status" value="1"/>
</dbReference>
<evidence type="ECO:0000313" key="9">
    <source>
        <dbReference type="Proteomes" id="UP000828251"/>
    </source>
</evidence>
<evidence type="ECO:0000256" key="3">
    <source>
        <dbReference type="ARBA" id="ARBA00022989"/>
    </source>
</evidence>
<evidence type="ECO:0000259" key="7">
    <source>
        <dbReference type="PROSITE" id="PS51775"/>
    </source>
</evidence>
<feature type="coiled-coil region" evidence="5">
    <location>
        <begin position="19"/>
        <end position="66"/>
    </location>
</feature>
<feature type="compositionally biased region" description="Basic and acidic residues" evidence="6">
    <location>
        <begin position="120"/>
        <end position="130"/>
    </location>
</feature>
<gene>
    <name evidence="8" type="ORF">J1N35_019632</name>
</gene>
<evidence type="ECO:0000256" key="5">
    <source>
        <dbReference type="SAM" id="Coils"/>
    </source>
</evidence>
<dbReference type="AlphaFoldDB" id="A0A9D3VT94"/>
<feature type="compositionally biased region" description="Polar residues" evidence="6">
    <location>
        <begin position="167"/>
        <end position="176"/>
    </location>
</feature>
<keyword evidence="3" id="KW-1133">Transmembrane helix</keyword>
<evidence type="ECO:0000256" key="6">
    <source>
        <dbReference type="SAM" id="MobiDB-lite"/>
    </source>
</evidence>
<dbReference type="OrthoDB" id="1047602at2759"/>
<organism evidence="8 9">
    <name type="scientific">Gossypium stocksii</name>
    <dbReference type="NCBI Taxonomy" id="47602"/>
    <lineage>
        <taxon>Eukaryota</taxon>
        <taxon>Viridiplantae</taxon>
        <taxon>Streptophyta</taxon>
        <taxon>Embryophyta</taxon>
        <taxon>Tracheophyta</taxon>
        <taxon>Spermatophyta</taxon>
        <taxon>Magnoliopsida</taxon>
        <taxon>eudicotyledons</taxon>
        <taxon>Gunneridae</taxon>
        <taxon>Pentapetalae</taxon>
        <taxon>rosids</taxon>
        <taxon>malvids</taxon>
        <taxon>Malvales</taxon>
        <taxon>Malvaceae</taxon>
        <taxon>Malvoideae</taxon>
        <taxon>Gossypium</taxon>
    </lineage>
</organism>
<sequence length="241" mass="27288">MDGLYKELEEEINASAIVANQAMTMITRLQEEKSNLQIEGLHYLRMMEKEKELQDLEAELEFYRLNFTYERQIENLTGASINLSNGHSEFEDEKLYISERLRDLERKVSKFAHHGTLPHISDRESLDEAANRGQHQQESLDESAPSQELSNTSVSEDQVDSKGNGHMVSNGQKGSENCNEIGLASVENEISDLNEKLEALMADYKFLENPSFSSSYSPSTSLYASSFFLFFSHFSSTSADT</sequence>
<dbReference type="Proteomes" id="UP000828251">
    <property type="component" value="Unassembled WGS sequence"/>
</dbReference>
<name>A0A9D3VT94_9ROSI</name>
<dbReference type="PANTHER" id="PTHR31448:SF39">
    <property type="entry name" value="MYOSIN-BINDING PROTEIN 4-RELATED"/>
    <property type="match status" value="1"/>
</dbReference>
<feature type="region of interest" description="Disordered" evidence="6">
    <location>
        <begin position="115"/>
        <end position="176"/>
    </location>
</feature>
<feature type="domain" description="GTD-binding" evidence="7">
    <location>
        <begin position="1"/>
        <end position="77"/>
    </location>
</feature>
<keyword evidence="4" id="KW-0472">Membrane</keyword>
<dbReference type="EMBL" id="JAIQCV010000006">
    <property type="protein sequence ID" value="KAH1092375.1"/>
    <property type="molecule type" value="Genomic_DNA"/>
</dbReference>
<keyword evidence="2" id="KW-0812">Transmembrane</keyword>
<keyword evidence="9" id="KW-1185">Reference proteome</keyword>